<comment type="caution">
    <text evidence="1">The sequence shown here is derived from an EMBL/GenBank/DDBJ whole genome shotgun (WGS) entry which is preliminary data.</text>
</comment>
<dbReference type="Proteomes" id="UP000239425">
    <property type="component" value="Unassembled WGS sequence"/>
</dbReference>
<protein>
    <submittedName>
        <fullName evidence="1">Uncharacterized protein</fullName>
    </submittedName>
</protein>
<dbReference type="AlphaFoldDB" id="A0A2S5RE08"/>
<keyword evidence="2" id="KW-1185">Reference proteome</keyword>
<sequence>MVGQRLQASLLNEGLSGRCKHARGNPSAGPCQSCNAHPQSGLEGRLNSGTRSLGFFSNRGHDRAVDLGKFWARNDFHTRGALARCGNNLQVRRIHRQMTLNRTVHVVHPLALVSLGFLENARVLYHRNLLKAVILQGGAQKELLASLNAHLPLKLTPKLS</sequence>
<proteinExistence type="predicted"/>
<accession>A0A2S5RE08</accession>
<gene>
    <name evidence="1" type="ORF">HCUR_00199</name>
</gene>
<organism evidence="1 2">
    <name type="scientific">Holospora curviuscula</name>
    <dbReference type="NCBI Taxonomy" id="1082868"/>
    <lineage>
        <taxon>Bacteria</taxon>
        <taxon>Pseudomonadati</taxon>
        <taxon>Pseudomonadota</taxon>
        <taxon>Alphaproteobacteria</taxon>
        <taxon>Holosporales</taxon>
        <taxon>Holosporaceae</taxon>
        <taxon>Holospora</taxon>
    </lineage>
</organism>
<evidence type="ECO:0000313" key="2">
    <source>
        <dbReference type="Proteomes" id="UP000239425"/>
    </source>
</evidence>
<evidence type="ECO:0000313" key="1">
    <source>
        <dbReference type="EMBL" id="PPE05553.1"/>
    </source>
</evidence>
<reference evidence="1 2" key="1">
    <citation type="submission" date="2017-11" db="EMBL/GenBank/DDBJ databases">
        <title>Comparative genomic analysis of Holospora spp., intranuclear symbionts of paramecia.</title>
        <authorList>
            <person name="Garushyants S.K."/>
            <person name="Beliavskaya A."/>
            <person name="Malko D.B."/>
            <person name="Logacheva M.D."/>
            <person name="Rautian M.S."/>
            <person name="Gelfand M.S."/>
        </authorList>
    </citation>
    <scope>NUCLEOTIDE SEQUENCE [LARGE SCALE GENOMIC DNA]</scope>
    <source>
        <strain evidence="2">02AZ16</strain>
    </source>
</reference>
<name>A0A2S5RE08_9PROT</name>
<dbReference type="EMBL" id="PHHC01000064">
    <property type="protein sequence ID" value="PPE05553.1"/>
    <property type="molecule type" value="Genomic_DNA"/>
</dbReference>